<organism evidence="1">
    <name type="scientific">Siphoviridae sp. ct8Cp41</name>
    <dbReference type="NCBI Taxonomy" id="2825358"/>
    <lineage>
        <taxon>Viruses</taxon>
        <taxon>Duplodnaviria</taxon>
        <taxon>Heunggongvirae</taxon>
        <taxon>Uroviricota</taxon>
        <taxon>Caudoviricetes</taxon>
    </lineage>
</organism>
<protein>
    <submittedName>
        <fullName evidence="1">Uncharacterized protein</fullName>
    </submittedName>
</protein>
<proteinExistence type="predicted"/>
<name>A0A8S5UB12_9CAUD</name>
<sequence>MKQFEIGKTYTMASPCDRNCVWTYTVTKRTAKTITISDGTETKTCRVNVQVSEDRNAETIFPLGRYSMCPALSADKEEMPEVQEPTEEAEVEAKIITFPRRNVMNGFDGLLRSEIKKVESFAKKRDGRDSRITGYGYHEAKGAEGFLVVKCEICSNDMRDREDDVSIFVYIPDRRRSFICSALDM</sequence>
<dbReference type="EMBL" id="BK016059">
    <property type="protein sequence ID" value="DAF91685.1"/>
    <property type="molecule type" value="Genomic_DNA"/>
</dbReference>
<evidence type="ECO:0000313" key="1">
    <source>
        <dbReference type="EMBL" id="DAF91685.1"/>
    </source>
</evidence>
<accession>A0A8S5UB12</accession>
<reference evidence="1" key="1">
    <citation type="journal article" date="2021" name="Proc. Natl. Acad. Sci. U.S.A.">
        <title>A Catalog of Tens of Thousands of Viruses from Human Metagenomes Reveals Hidden Associations with Chronic Diseases.</title>
        <authorList>
            <person name="Tisza M.J."/>
            <person name="Buck C.B."/>
        </authorList>
    </citation>
    <scope>NUCLEOTIDE SEQUENCE</scope>
    <source>
        <strain evidence="1">Ct8Cp41</strain>
    </source>
</reference>